<evidence type="ECO:0000313" key="5">
    <source>
        <dbReference type="EMBL" id="VFQ94296.1"/>
    </source>
</evidence>
<keyword evidence="6" id="KW-1185">Reference proteome</keyword>
<proteinExistence type="inferred from homology"/>
<dbReference type="InterPro" id="IPR039417">
    <property type="entry name" value="Peptidase_C1A_papain-like"/>
</dbReference>
<dbReference type="AlphaFoldDB" id="A0A484N1J7"/>
<evidence type="ECO:0000256" key="3">
    <source>
        <dbReference type="SAM" id="MobiDB-lite"/>
    </source>
</evidence>
<dbReference type="SUPFAM" id="SSF54001">
    <property type="entry name" value="Cysteine proteinases"/>
    <property type="match status" value="1"/>
</dbReference>
<dbReference type="Pfam" id="PF00112">
    <property type="entry name" value="Peptidase_C1"/>
    <property type="match status" value="1"/>
</dbReference>
<keyword evidence="2" id="KW-1015">Disulfide bond</keyword>
<accession>A0A484N1J7</accession>
<feature type="domain" description="Peptidase C1A papain C-terminal" evidence="4">
    <location>
        <begin position="309"/>
        <end position="547"/>
    </location>
</feature>
<dbReference type="Gene3D" id="3.90.70.10">
    <property type="entry name" value="Cysteine proteinases"/>
    <property type="match status" value="1"/>
</dbReference>
<gene>
    <name evidence="5" type="ORF">CCAM_LOCUS36072</name>
</gene>
<evidence type="ECO:0000259" key="4">
    <source>
        <dbReference type="SMART" id="SM00645"/>
    </source>
</evidence>
<comment type="similarity">
    <text evidence="1">Belongs to the peptidase C1 family.</text>
</comment>
<dbReference type="InterPro" id="IPR038765">
    <property type="entry name" value="Papain-like_cys_pep_sf"/>
</dbReference>
<dbReference type="PANTHER" id="PTHR12411">
    <property type="entry name" value="CYSTEINE PROTEASE FAMILY C1-RELATED"/>
    <property type="match status" value="1"/>
</dbReference>
<dbReference type="OrthoDB" id="10253408at2759"/>
<dbReference type="InterPro" id="IPR013128">
    <property type="entry name" value="Peptidase_C1A"/>
</dbReference>
<protein>
    <recommendedName>
        <fullName evidence="4">Peptidase C1A papain C-terminal domain-containing protein</fullName>
    </recommendedName>
</protein>
<feature type="region of interest" description="Disordered" evidence="3">
    <location>
        <begin position="208"/>
        <end position="228"/>
    </location>
</feature>
<evidence type="ECO:0000313" key="6">
    <source>
        <dbReference type="Proteomes" id="UP000595140"/>
    </source>
</evidence>
<dbReference type="InterPro" id="IPR000668">
    <property type="entry name" value="Peptidase_C1A_C"/>
</dbReference>
<dbReference type="Proteomes" id="UP000595140">
    <property type="component" value="Unassembled WGS sequence"/>
</dbReference>
<dbReference type="SMART" id="SM00645">
    <property type="entry name" value="Pept_C1"/>
    <property type="match status" value="1"/>
</dbReference>
<dbReference type="EMBL" id="OOIL02005264">
    <property type="protein sequence ID" value="VFQ94296.1"/>
    <property type="molecule type" value="Genomic_DNA"/>
</dbReference>
<organism evidence="5 6">
    <name type="scientific">Cuscuta campestris</name>
    <dbReference type="NCBI Taxonomy" id="132261"/>
    <lineage>
        <taxon>Eukaryota</taxon>
        <taxon>Viridiplantae</taxon>
        <taxon>Streptophyta</taxon>
        <taxon>Embryophyta</taxon>
        <taxon>Tracheophyta</taxon>
        <taxon>Spermatophyta</taxon>
        <taxon>Magnoliopsida</taxon>
        <taxon>eudicotyledons</taxon>
        <taxon>Gunneridae</taxon>
        <taxon>Pentapetalae</taxon>
        <taxon>asterids</taxon>
        <taxon>lamiids</taxon>
        <taxon>Solanales</taxon>
        <taxon>Convolvulaceae</taxon>
        <taxon>Cuscuteae</taxon>
        <taxon>Cuscuta</taxon>
        <taxon>Cuscuta subgen. Grammica</taxon>
        <taxon>Cuscuta sect. Cleistogrammica</taxon>
    </lineage>
</organism>
<dbReference type="GO" id="GO:0008234">
    <property type="term" value="F:cysteine-type peptidase activity"/>
    <property type="evidence" value="ECO:0007669"/>
    <property type="project" value="InterPro"/>
</dbReference>
<dbReference type="CDD" id="cd02248">
    <property type="entry name" value="Peptidase_C1A"/>
    <property type="match status" value="1"/>
</dbReference>
<name>A0A484N1J7_9ASTE</name>
<feature type="compositionally biased region" description="Polar residues" evidence="3">
    <location>
        <begin position="283"/>
        <end position="293"/>
    </location>
</feature>
<evidence type="ECO:0000256" key="1">
    <source>
        <dbReference type="ARBA" id="ARBA00008455"/>
    </source>
</evidence>
<dbReference type="PRINTS" id="PR00705">
    <property type="entry name" value="PAPAIN"/>
</dbReference>
<dbReference type="GO" id="GO:0006508">
    <property type="term" value="P:proteolysis"/>
    <property type="evidence" value="ECO:0007669"/>
    <property type="project" value="InterPro"/>
</dbReference>
<feature type="region of interest" description="Disordered" evidence="3">
    <location>
        <begin position="283"/>
        <end position="309"/>
    </location>
</feature>
<sequence length="557" mass="60565">MDSLLDKALGLLEKVLREKIEFYEGVCAVEDSVDEIIKKLQAFRQIEGQPKFDSEVYAFAVDAFCSIQDLVRGLPIFPSLIPIELHLFKTNMMSVIKKLIGAPLSSPNLAPKAGDLIVQIVEDKAAHTGPFVENLSNEPHVEDDMKSGSNVLGTNKSLTMEEIVVHPVGISDDAFVIVTDPVPTNNVDGEDHRDQIVQAKISILLPQQGRPPSAAVAASQTPPMTDRRHAQWMGTSGRSYENSFVGVKRVKNFVQNSKFFTQSADPNEEAAAAAAELPLHTNTANKPTETASTVEPVRFRNPSWPPETAPDSVDWRLEGAVTHVKNQQNCGSGWAFAAIAAAEGIIKILRGRLVALSEQQLVDCDRKKNQGCKGGSVENAFRYIMFEPGGVINETAYPYAVNTSGTCRRRKQIKKEDNQTLVVPNDGLRGVAFLGGGVAEEHLRYAVACQPVAVEFSLPTCDDDLTRFMSYKGGVFSFSSTNCSGYRGHAFTIVGYGNATDDDGGVGYWLAKNSFGTHSGEDGYMRIKRNPGSGRVFGGLGKNYTGIPPPLFLLPQP</sequence>
<evidence type="ECO:0000256" key="2">
    <source>
        <dbReference type="ARBA" id="ARBA00023157"/>
    </source>
</evidence>
<reference evidence="5 6" key="1">
    <citation type="submission" date="2018-04" db="EMBL/GenBank/DDBJ databases">
        <authorList>
            <person name="Vogel A."/>
        </authorList>
    </citation>
    <scope>NUCLEOTIDE SEQUENCE [LARGE SCALE GENOMIC DNA]</scope>
</reference>